<sequence length="75" mass="7904">MALNRQPLKNSNIIGGKMCGIGFRQGSDKGKSGESLAWMAASEFILDAAVRFKLGHAPPSELLTDSNSAAQAFGH</sequence>
<protein>
    <submittedName>
        <fullName evidence="1">Uncharacterized protein</fullName>
    </submittedName>
</protein>
<organism evidence="1 2">
    <name type="scientific">Puccinia coronata f. sp. avenae</name>
    <dbReference type="NCBI Taxonomy" id="200324"/>
    <lineage>
        <taxon>Eukaryota</taxon>
        <taxon>Fungi</taxon>
        <taxon>Dikarya</taxon>
        <taxon>Basidiomycota</taxon>
        <taxon>Pucciniomycotina</taxon>
        <taxon>Pucciniomycetes</taxon>
        <taxon>Pucciniales</taxon>
        <taxon>Pucciniaceae</taxon>
        <taxon>Puccinia</taxon>
    </lineage>
</organism>
<dbReference type="EMBL" id="PGCJ01000198">
    <property type="protein sequence ID" value="PLW39137.1"/>
    <property type="molecule type" value="Genomic_DNA"/>
</dbReference>
<dbReference type="Proteomes" id="UP000235388">
    <property type="component" value="Unassembled WGS sequence"/>
</dbReference>
<comment type="caution">
    <text evidence="1">The sequence shown here is derived from an EMBL/GenBank/DDBJ whole genome shotgun (WGS) entry which is preliminary data.</text>
</comment>
<accession>A0A2N5UNE7</accession>
<keyword evidence="2" id="KW-1185">Reference proteome</keyword>
<proteinExistence type="predicted"/>
<evidence type="ECO:0000313" key="2">
    <source>
        <dbReference type="Proteomes" id="UP000235388"/>
    </source>
</evidence>
<dbReference type="AlphaFoldDB" id="A0A2N5UNE7"/>
<evidence type="ECO:0000313" key="1">
    <source>
        <dbReference type="EMBL" id="PLW39137.1"/>
    </source>
</evidence>
<name>A0A2N5UNE7_9BASI</name>
<gene>
    <name evidence="1" type="ORF">PCANC_12588</name>
</gene>
<reference evidence="1 2" key="1">
    <citation type="submission" date="2017-11" db="EMBL/GenBank/DDBJ databases">
        <title>De novo assembly and phasing of dikaryotic genomes from two isolates of Puccinia coronata f. sp. avenae, the causal agent of oat crown rust.</title>
        <authorList>
            <person name="Miller M.E."/>
            <person name="Zhang Y."/>
            <person name="Omidvar V."/>
            <person name="Sperschneider J."/>
            <person name="Schwessinger B."/>
            <person name="Raley C."/>
            <person name="Palmer J.M."/>
            <person name="Garnica D."/>
            <person name="Upadhyaya N."/>
            <person name="Rathjen J."/>
            <person name="Taylor J.M."/>
            <person name="Park R.F."/>
            <person name="Dodds P.N."/>
            <person name="Hirsch C.D."/>
            <person name="Kianian S.F."/>
            <person name="Figueroa M."/>
        </authorList>
    </citation>
    <scope>NUCLEOTIDE SEQUENCE [LARGE SCALE GENOMIC DNA]</scope>
    <source>
        <strain evidence="1">12NC29</strain>
    </source>
</reference>